<sequence length="26" mass="2774">MFTELVGGTYNIANVQTARGTGKNCQ</sequence>
<evidence type="ECO:0000313" key="1">
    <source>
        <dbReference type="EMBL" id="SVA41898.1"/>
    </source>
</evidence>
<proteinExistence type="predicted"/>
<accession>A0A381VQ59</accession>
<organism evidence="1">
    <name type="scientific">marine metagenome</name>
    <dbReference type="NCBI Taxonomy" id="408172"/>
    <lineage>
        <taxon>unclassified sequences</taxon>
        <taxon>metagenomes</taxon>
        <taxon>ecological metagenomes</taxon>
    </lineage>
</organism>
<gene>
    <name evidence="1" type="ORF">METZ01_LOCUS94752</name>
</gene>
<reference evidence="1" key="1">
    <citation type="submission" date="2018-05" db="EMBL/GenBank/DDBJ databases">
        <authorList>
            <person name="Lanie J.A."/>
            <person name="Ng W.-L."/>
            <person name="Kazmierczak K.M."/>
            <person name="Andrzejewski T.M."/>
            <person name="Davidsen T.M."/>
            <person name="Wayne K.J."/>
            <person name="Tettelin H."/>
            <person name="Glass J.I."/>
            <person name="Rusch D."/>
            <person name="Podicherti R."/>
            <person name="Tsui H.-C.T."/>
            <person name="Winkler M.E."/>
        </authorList>
    </citation>
    <scope>NUCLEOTIDE SEQUENCE</scope>
</reference>
<dbReference type="EMBL" id="UINC01009340">
    <property type="protein sequence ID" value="SVA41898.1"/>
    <property type="molecule type" value="Genomic_DNA"/>
</dbReference>
<dbReference type="AlphaFoldDB" id="A0A381VQ59"/>
<name>A0A381VQ59_9ZZZZ</name>
<protein>
    <submittedName>
        <fullName evidence="1">Uncharacterized protein</fullName>
    </submittedName>
</protein>